<evidence type="ECO:0000256" key="1">
    <source>
        <dbReference type="ARBA" id="ARBA00000971"/>
    </source>
</evidence>
<dbReference type="Gene3D" id="3.10.50.40">
    <property type="match status" value="1"/>
</dbReference>
<evidence type="ECO:0000256" key="3">
    <source>
        <dbReference type="ARBA" id="ARBA00023110"/>
    </source>
</evidence>
<evidence type="ECO:0000313" key="8">
    <source>
        <dbReference type="Proteomes" id="UP000271098"/>
    </source>
</evidence>
<dbReference type="EMBL" id="UYRT01098929">
    <property type="protein sequence ID" value="VDN41946.1"/>
    <property type="molecule type" value="Genomic_DNA"/>
</dbReference>
<dbReference type="Pfam" id="PF00254">
    <property type="entry name" value="FKBP_C"/>
    <property type="match status" value="1"/>
</dbReference>
<keyword evidence="4 5" id="KW-0413">Isomerase</keyword>
<evidence type="ECO:0000256" key="4">
    <source>
        <dbReference type="ARBA" id="ARBA00023235"/>
    </source>
</evidence>
<gene>
    <name evidence="7" type="ORF">GPUH_LOCUS23777</name>
</gene>
<dbReference type="AlphaFoldDB" id="A0A183ES35"/>
<comment type="catalytic activity">
    <reaction evidence="1 5">
        <text>[protein]-peptidylproline (omega=180) = [protein]-peptidylproline (omega=0)</text>
        <dbReference type="Rhea" id="RHEA:16237"/>
        <dbReference type="Rhea" id="RHEA-COMP:10747"/>
        <dbReference type="Rhea" id="RHEA-COMP:10748"/>
        <dbReference type="ChEBI" id="CHEBI:83833"/>
        <dbReference type="ChEBI" id="CHEBI:83834"/>
        <dbReference type="EC" id="5.2.1.8"/>
    </reaction>
</comment>
<reference evidence="7 8" key="2">
    <citation type="submission" date="2018-11" db="EMBL/GenBank/DDBJ databases">
        <authorList>
            <consortium name="Pathogen Informatics"/>
        </authorList>
    </citation>
    <scope>NUCLEOTIDE SEQUENCE [LARGE SCALE GENOMIC DNA]</scope>
</reference>
<evidence type="ECO:0000259" key="6">
    <source>
        <dbReference type="PROSITE" id="PS50059"/>
    </source>
</evidence>
<dbReference type="PROSITE" id="PS50059">
    <property type="entry name" value="FKBP_PPIASE"/>
    <property type="match status" value="1"/>
</dbReference>
<keyword evidence="3 5" id="KW-0697">Rotamase</keyword>
<evidence type="ECO:0000256" key="2">
    <source>
        <dbReference type="ARBA" id="ARBA00013194"/>
    </source>
</evidence>
<dbReference type="InterPro" id="IPR046357">
    <property type="entry name" value="PPIase_dom_sf"/>
</dbReference>
<feature type="domain" description="PPIase FKBP-type" evidence="6">
    <location>
        <begin position="1"/>
        <end position="42"/>
    </location>
</feature>
<keyword evidence="8" id="KW-1185">Reference proteome</keyword>
<accession>A0A183ES35</accession>
<evidence type="ECO:0000313" key="9">
    <source>
        <dbReference type="WBParaSite" id="GPUH_0002380601-mRNA-1"/>
    </source>
</evidence>
<evidence type="ECO:0000256" key="5">
    <source>
        <dbReference type="PROSITE-ProRule" id="PRU00277"/>
    </source>
</evidence>
<dbReference type="GO" id="GO:0033017">
    <property type="term" value="C:sarcoplasmic reticulum membrane"/>
    <property type="evidence" value="ECO:0007669"/>
    <property type="project" value="TreeGrafter"/>
</dbReference>
<protein>
    <recommendedName>
        <fullName evidence="2 5">peptidylprolyl isomerase</fullName>
        <ecNumber evidence="2 5">5.2.1.8</ecNumber>
    </recommendedName>
</protein>
<evidence type="ECO:0000313" key="7">
    <source>
        <dbReference type="EMBL" id="VDN41946.1"/>
    </source>
</evidence>
<dbReference type="EC" id="5.2.1.8" evidence="2 5"/>
<dbReference type="Proteomes" id="UP000271098">
    <property type="component" value="Unassembled WGS sequence"/>
</dbReference>
<dbReference type="InterPro" id="IPR001179">
    <property type="entry name" value="PPIase_FKBP_dom"/>
</dbReference>
<reference evidence="9" key="1">
    <citation type="submission" date="2016-06" db="UniProtKB">
        <authorList>
            <consortium name="WormBaseParasite"/>
        </authorList>
    </citation>
    <scope>IDENTIFICATION</scope>
</reference>
<dbReference type="GO" id="GO:0003755">
    <property type="term" value="F:peptidyl-prolyl cis-trans isomerase activity"/>
    <property type="evidence" value="ECO:0007669"/>
    <property type="project" value="UniProtKB-KW"/>
</dbReference>
<dbReference type="SUPFAM" id="SSF54534">
    <property type="entry name" value="FKBP-like"/>
    <property type="match status" value="1"/>
</dbReference>
<dbReference type="InterPro" id="IPR050689">
    <property type="entry name" value="FKBP-type_PPIase"/>
</dbReference>
<dbReference type="PANTHER" id="PTHR10516">
    <property type="entry name" value="PEPTIDYL-PROLYL CIS-TRANS ISOMERASE"/>
    <property type="match status" value="1"/>
</dbReference>
<proteinExistence type="predicted"/>
<dbReference type="PANTHER" id="PTHR10516:SF443">
    <property type="entry name" value="FK506-BINDING PROTEIN 59-RELATED"/>
    <property type="match status" value="1"/>
</dbReference>
<dbReference type="WBParaSite" id="GPUH_0002380601-mRNA-1">
    <property type="protein sequence ID" value="GPUH_0002380601-mRNA-1"/>
    <property type="gene ID" value="GPUH_0002380601"/>
</dbReference>
<name>A0A183ES35_9BILA</name>
<dbReference type="OrthoDB" id="77911at2759"/>
<sequence>MSLGQRAKLTVSPDLAYGSRGIPGAIPPFSTLIFDIELLKVEAA</sequence>
<organism evidence="9">
    <name type="scientific">Gongylonema pulchrum</name>
    <dbReference type="NCBI Taxonomy" id="637853"/>
    <lineage>
        <taxon>Eukaryota</taxon>
        <taxon>Metazoa</taxon>
        <taxon>Ecdysozoa</taxon>
        <taxon>Nematoda</taxon>
        <taxon>Chromadorea</taxon>
        <taxon>Rhabditida</taxon>
        <taxon>Spirurina</taxon>
        <taxon>Spiruromorpha</taxon>
        <taxon>Spiruroidea</taxon>
        <taxon>Gongylonematidae</taxon>
        <taxon>Gongylonema</taxon>
    </lineage>
</organism>